<evidence type="ECO:0000256" key="2">
    <source>
        <dbReference type="ARBA" id="ARBA00022723"/>
    </source>
</evidence>
<dbReference type="Pfam" id="PF00210">
    <property type="entry name" value="Ferritin"/>
    <property type="match status" value="1"/>
</dbReference>
<dbReference type="GO" id="GO:0004322">
    <property type="term" value="F:ferroxidase activity"/>
    <property type="evidence" value="ECO:0007669"/>
    <property type="project" value="TreeGrafter"/>
</dbReference>
<evidence type="ECO:0000256" key="4">
    <source>
        <dbReference type="ARBA" id="ARBA00023004"/>
    </source>
</evidence>
<feature type="binding site" evidence="5">
    <location>
        <position position="99"/>
    </location>
    <ligand>
        <name>Fe cation</name>
        <dbReference type="ChEBI" id="CHEBI:24875"/>
        <label>1</label>
    </ligand>
</feature>
<feature type="binding site" evidence="5">
    <location>
        <position position="132"/>
    </location>
    <ligand>
        <name>Fe cation</name>
        <dbReference type="ChEBI" id="CHEBI:24875"/>
        <label>1</label>
    </ligand>
</feature>
<evidence type="ECO:0000259" key="7">
    <source>
        <dbReference type="PROSITE" id="PS50905"/>
    </source>
</evidence>
<name>A0A239L996_9NOCA</name>
<dbReference type="InterPro" id="IPR041719">
    <property type="entry name" value="Ferritin_prok"/>
</dbReference>
<feature type="domain" description="Ferritin-like diiron" evidence="7">
    <location>
        <begin position="5"/>
        <end position="150"/>
    </location>
</feature>
<evidence type="ECO:0000256" key="5">
    <source>
        <dbReference type="PIRSR" id="PIRSR601519-1"/>
    </source>
</evidence>
<keyword evidence="1 6" id="KW-0409">Iron storage</keyword>
<dbReference type="GO" id="GO:0008199">
    <property type="term" value="F:ferric iron binding"/>
    <property type="evidence" value="ECO:0007669"/>
    <property type="project" value="InterPro"/>
</dbReference>
<keyword evidence="4 5" id="KW-0408">Iron</keyword>
<dbReference type="InterPro" id="IPR012347">
    <property type="entry name" value="Ferritin-like"/>
</dbReference>
<dbReference type="InterPro" id="IPR009078">
    <property type="entry name" value="Ferritin-like_SF"/>
</dbReference>
<evidence type="ECO:0000313" key="9">
    <source>
        <dbReference type="Proteomes" id="UP000198327"/>
    </source>
</evidence>
<dbReference type="GO" id="GO:0006826">
    <property type="term" value="P:iron ion transport"/>
    <property type="evidence" value="ECO:0007669"/>
    <property type="project" value="InterPro"/>
</dbReference>
<feature type="binding site" evidence="5">
    <location>
        <position position="58"/>
    </location>
    <ligand>
        <name>Fe cation</name>
        <dbReference type="ChEBI" id="CHEBI:24875"/>
        <label>1</label>
    </ligand>
</feature>
<accession>A0A239L996</accession>
<sequence length="181" mass="20171">MTSTDNADNAFHELLRAQIGHEFAASQQYVAIAVWFDCNDLPQLARRFYAQATEERGHAMMMIQFLIDADLAVAVPGIADVVTEFAGVAEPVELALEQEKAVTDQITALASTARDTGDYIGEQFVQWFLQEQVEEVASMRRLVNIVHRAGSELFDIEEWVARETTARVNRSTNPPRQAGTV</sequence>
<dbReference type="PANTHER" id="PTHR11431:SF127">
    <property type="entry name" value="BACTERIAL NON-HEME FERRITIN"/>
    <property type="match status" value="1"/>
</dbReference>
<dbReference type="Proteomes" id="UP000198327">
    <property type="component" value="Unassembled WGS sequence"/>
</dbReference>
<evidence type="ECO:0000256" key="3">
    <source>
        <dbReference type="ARBA" id="ARBA00023002"/>
    </source>
</evidence>
<dbReference type="GO" id="GO:0006879">
    <property type="term" value="P:intracellular iron ion homeostasis"/>
    <property type="evidence" value="ECO:0007669"/>
    <property type="project" value="UniProtKB-KW"/>
</dbReference>
<dbReference type="PROSITE" id="PS50905">
    <property type="entry name" value="FERRITIN_LIKE"/>
    <property type="match status" value="1"/>
</dbReference>
<dbReference type="RefSeq" id="WP_089249434.1">
    <property type="nucleotide sequence ID" value="NZ_FZOW01000012.1"/>
</dbReference>
<dbReference type="PANTHER" id="PTHR11431">
    <property type="entry name" value="FERRITIN"/>
    <property type="match status" value="1"/>
</dbReference>
<feature type="binding site" evidence="5">
    <location>
        <position position="22"/>
    </location>
    <ligand>
        <name>Fe cation</name>
        <dbReference type="ChEBI" id="CHEBI:24875"/>
        <label>1</label>
    </ligand>
</feature>
<keyword evidence="3" id="KW-0560">Oxidoreductase</keyword>
<dbReference type="EMBL" id="FZOW01000012">
    <property type="protein sequence ID" value="SNT26885.1"/>
    <property type="molecule type" value="Genomic_DNA"/>
</dbReference>
<evidence type="ECO:0000313" key="8">
    <source>
        <dbReference type="EMBL" id="SNT26885.1"/>
    </source>
</evidence>
<dbReference type="SUPFAM" id="SSF47240">
    <property type="entry name" value="Ferritin-like"/>
    <property type="match status" value="1"/>
</dbReference>
<dbReference type="CDD" id="cd01055">
    <property type="entry name" value="Nonheme_Ferritin"/>
    <property type="match status" value="1"/>
</dbReference>
<protein>
    <recommendedName>
        <fullName evidence="6">Ferritin</fullName>
    </recommendedName>
</protein>
<dbReference type="InterPro" id="IPR008331">
    <property type="entry name" value="Ferritin_DPS_dom"/>
</dbReference>
<reference evidence="9" key="1">
    <citation type="submission" date="2017-06" db="EMBL/GenBank/DDBJ databases">
        <authorList>
            <person name="Varghese N."/>
            <person name="Submissions S."/>
        </authorList>
    </citation>
    <scope>NUCLEOTIDE SEQUENCE [LARGE SCALE GENOMIC DNA]</scope>
    <source>
        <strain evidence="9">JCM 23211</strain>
    </source>
</reference>
<dbReference type="InterPro" id="IPR001519">
    <property type="entry name" value="Ferritin"/>
</dbReference>
<evidence type="ECO:0000256" key="1">
    <source>
        <dbReference type="ARBA" id="ARBA00022434"/>
    </source>
</evidence>
<dbReference type="AlphaFoldDB" id="A0A239L996"/>
<proteinExistence type="predicted"/>
<organism evidence="8 9">
    <name type="scientific">Rhodococcoides kyotonense</name>
    <dbReference type="NCBI Taxonomy" id="398843"/>
    <lineage>
        <taxon>Bacteria</taxon>
        <taxon>Bacillati</taxon>
        <taxon>Actinomycetota</taxon>
        <taxon>Actinomycetes</taxon>
        <taxon>Mycobacteriales</taxon>
        <taxon>Nocardiaceae</taxon>
        <taxon>Rhodococcoides</taxon>
    </lineage>
</organism>
<dbReference type="GO" id="GO:0005829">
    <property type="term" value="C:cytosol"/>
    <property type="evidence" value="ECO:0007669"/>
    <property type="project" value="TreeGrafter"/>
</dbReference>
<keyword evidence="2 5" id="KW-0479">Metal-binding</keyword>
<keyword evidence="9" id="KW-1185">Reference proteome</keyword>
<dbReference type="InterPro" id="IPR009040">
    <property type="entry name" value="Ferritin-like_diiron"/>
</dbReference>
<feature type="binding site" evidence="5">
    <location>
        <position position="55"/>
    </location>
    <ligand>
        <name>Fe cation</name>
        <dbReference type="ChEBI" id="CHEBI:24875"/>
        <label>1</label>
    </ligand>
</feature>
<dbReference type="Gene3D" id="1.20.1260.10">
    <property type="match status" value="1"/>
</dbReference>
<dbReference type="OrthoDB" id="9801481at2"/>
<gene>
    <name evidence="8" type="ORF">SAMN05421642_112125</name>
</gene>
<evidence type="ECO:0000256" key="6">
    <source>
        <dbReference type="RuleBase" id="RU361145"/>
    </source>
</evidence>
<dbReference type="GO" id="GO:0008198">
    <property type="term" value="F:ferrous iron binding"/>
    <property type="evidence" value="ECO:0007669"/>
    <property type="project" value="TreeGrafter"/>
</dbReference>